<keyword evidence="2" id="KW-0614">Plasmid</keyword>
<evidence type="ECO:0000313" key="3">
    <source>
        <dbReference type="Proteomes" id="UP000008216"/>
    </source>
</evidence>
<accession>A0A0H2XKB0</accession>
<keyword evidence="1" id="KW-0472">Membrane</keyword>
<dbReference type="EMBL" id="DQ517526">
    <property type="protein sequence ID" value="ABF67686.1"/>
    <property type="molecule type" value="Genomic_DNA"/>
</dbReference>
<evidence type="ECO:0000256" key="1">
    <source>
        <dbReference type="SAM" id="Phobius"/>
    </source>
</evidence>
<geneLocation type="plasmid" evidence="2 3">
    <name>pAPEC-O1-R</name>
</geneLocation>
<keyword evidence="1" id="KW-0812">Transmembrane</keyword>
<organism evidence="2 3">
    <name type="scientific">Escherichia coli O1:K1 / APEC</name>
    <dbReference type="NCBI Taxonomy" id="405955"/>
    <lineage>
        <taxon>Bacteria</taxon>
        <taxon>Pseudomonadati</taxon>
        <taxon>Pseudomonadota</taxon>
        <taxon>Gammaproteobacteria</taxon>
        <taxon>Enterobacterales</taxon>
        <taxon>Enterobacteriaceae</taxon>
        <taxon>Escherichia</taxon>
    </lineage>
</organism>
<reference evidence="2 3" key="1">
    <citation type="journal article" date="2006" name="Antimicrob. Agents Chemother.">
        <title>Complete DNA sequence, comparative genomics, and prevalence of an IncHI2 plasmid occurring among extraintestinal pathogenic Escherichia coli isolates.</title>
        <authorList>
            <person name="Johnson T.J."/>
            <person name="Wannemeuhler Y.M."/>
            <person name="Scaccianoce J.A."/>
            <person name="Johnson S.J."/>
            <person name="Nolan L.K."/>
        </authorList>
    </citation>
    <scope>NUCLEOTIDE SEQUENCE [LARGE SCALE GENOMIC DNA]</scope>
    <source>
        <strain evidence="2">APEC O1</strain>
        <plasmid evidence="3">pAPEC-O1-R</plasmid>
    </source>
</reference>
<keyword evidence="3" id="KW-1185">Reference proteome</keyword>
<dbReference type="RefSeq" id="WP_012006609.1">
    <property type="nucleotide sequence ID" value="NC_009838.1"/>
</dbReference>
<protein>
    <submittedName>
        <fullName evidence="2">TrhL</fullName>
    </submittedName>
</protein>
<feature type="transmembrane region" description="Helical" evidence="1">
    <location>
        <begin position="43"/>
        <end position="72"/>
    </location>
</feature>
<sequence length="116" mass="13448">MRGFIPLSGFLMSKQNDVPQHTYRFPFRINMPLLILFWDAKKIGLAFILVAFGNIFECFGFSVVAAVVYWIAYNKAAESGIRGLLKHRLWWLGFLPGKAVFSSRYFNDPFIRDLYS</sequence>
<evidence type="ECO:0000313" key="2">
    <source>
        <dbReference type="EMBL" id="ABF67686.1"/>
    </source>
</evidence>
<proteinExistence type="predicted"/>
<dbReference type="GO" id="GO:0019867">
    <property type="term" value="C:outer membrane"/>
    <property type="evidence" value="ECO:0007669"/>
    <property type="project" value="InterPro"/>
</dbReference>
<dbReference type="AlphaFoldDB" id="A0A0H2XKB0"/>
<dbReference type="KEGG" id="ecv:APECO1_O1R3"/>
<name>A0A0H2XKB0_ECOK1</name>
<dbReference type="Proteomes" id="UP000008216">
    <property type="component" value="Plasmid pAPEC-O1-R"/>
</dbReference>
<keyword evidence="1" id="KW-1133">Transmembrane helix</keyword>
<gene>
    <name evidence="2" type="primary">trhL</name>
    <name evidence="2" type="ORF">APECO1_O1R3</name>
</gene>
<dbReference type="Pfam" id="PF07178">
    <property type="entry name" value="TraL"/>
    <property type="match status" value="1"/>
</dbReference>
<dbReference type="HOGENOM" id="CLU_2302126_0_0_6"/>
<dbReference type="InterPro" id="IPR009838">
    <property type="entry name" value="T4SS_TraL"/>
</dbReference>